<dbReference type="EMBL" id="BJVJ01000005">
    <property type="protein sequence ID" value="GEL21922.1"/>
    <property type="molecule type" value="Genomic_DNA"/>
</dbReference>
<accession>A0A511DAU2</accession>
<dbReference type="OrthoDB" id="5196985at2"/>
<keyword evidence="2" id="KW-0472">Membrane</keyword>
<keyword evidence="2" id="KW-0812">Transmembrane</keyword>
<evidence type="ECO:0000256" key="1">
    <source>
        <dbReference type="SAM" id="MobiDB-lite"/>
    </source>
</evidence>
<reference evidence="3 4" key="1">
    <citation type="submission" date="2019-07" db="EMBL/GenBank/DDBJ databases">
        <title>Whole genome shotgun sequence of Pseudonocardia sulfidoxydans NBRC 16205.</title>
        <authorList>
            <person name="Hosoyama A."/>
            <person name="Uohara A."/>
            <person name="Ohji S."/>
            <person name="Ichikawa N."/>
        </authorList>
    </citation>
    <scope>NUCLEOTIDE SEQUENCE [LARGE SCALE GENOMIC DNA]</scope>
    <source>
        <strain evidence="3 4">NBRC 16205</strain>
    </source>
</reference>
<protein>
    <submittedName>
        <fullName evidence="3">Uncharacterized protein</fullName>
    </submittedName>
</protein>
<evidence type="ECO:0000313" key="4">
    <source>
        <dbReference type="Proteomes" id="UP000321685"/>
    </source>
</evidence>
<feature type="transmembrane region" description="Helical" evidence="2">
    <location>
        <begin position="38"/>
        <end position="56"/>
    </location>
</feature>
<keyword evidence="2" id="KW-1133">Transmembrane helix</keyword>
<name>A0A511DAU2_9PSEU</name>
<dbReference type="AlphaFoldDB" id="A0A511DAU2"/>
<feature type="transmembrane region" description="Helical" evidence="2">
    <location>
        <begin position="76"/>
        <end position="93"/>
    </location>
</feature>
<dbReference type="Proteomes" id="UP000321685">
    <property type="component" value="Unassembled WGS sequence"/>
</dbReference>
<sequence>MTDSSEGRDAAGTGPADAMQAGTDAPPSAAANLFDLRTIIAVLFLVYGLVLLIMGLVSTDEADLMKTGGSNINLDMGIGMLVVAALFGGWVLLRPLTPPTAEQLAEAARDDRPAGH</sequence>
<evidence type="ECO:0000256" key="2">
    <source>
        <dbReference type="SAM" id="Phobius"/>
    </source>
</evidence>
<gene>
    <name evidence="3" type="ORF">PSU4_08760</name>
</gene>
<organism evidence="3 4">
    <name type="scientific">Pseudonocardia sulfidoxydans NBRC 16205</name>
    <dbReference type="NCBI Taxonomy" id="1223511"/>
    <lineage>
        <taxon>Bacteria</taxon>
        <taxon>Bacillati</taxon>
        <taxon>Actinomycetota</taxon>
        <taxon>Actinomycetes</taxon>
        <taxon>Pseudonocardiales</taxon>
        <taxon>Pseudonocardiaceae</taxon>
        <taxon>Pseudonocardia</taxon>
    </lineage>
</organism>
<evidence type="ECO:0000313" key="3">
    <source>
        <dbReference type="EMBL" id="GEL21922.1"/>
    </source>
</evidence>
<proteinExistence type="predicted"/>
<feature type="region of interest" description="Disordered" evidence="1">
    <location>
        <begin position="1"/>
        <end position="25"/>
    </location>
</feature>
<dbReference type="RefSeq" id="WP_147102638.1">
    <property type="nucleotide sequence ID" value="NZ_BJVJ01000005.1"/>
</dbReference>
<keyword evidence="4" id="KW-1185">Reference proteome</keyword>
<comment type="caution">
    <text evidence="3">The sequence shown here is derived from an EMBL/GenBank/DDBJ whole genome shotgun (WGS) entry which is preliminary data.</text>
</comment>